<dbReference type="AlphaFoldDB" id="A0A7R9KHM2"/>
<dbReference type="PANTHER" id="PTHR44329">
    <property type="entry name" value="SERINE/THREONINE-PROTEIN KINASE TNNI3K-RELATED"/>
    <property type="match status" value="1"/>
</dbReference>
<dbReference type="PANTHER" id="PTHR44329:SF288">
    <property type="entry name" value="MITOGEN-ACTIVATED PROTEIN KINASE KINASE KINASE 20"/>
    <property type="match status" value="1"/>
</dbReference>
<evidence type="ECO:0000313" key="8">
    <source>
        <dbReference type="Proteomes" id="UP000759131"/>
    </source>
</evidence>
<feature type="region of interest" description="Disordered" evidence="5">
    <location>
        <begin position="148"/>
        <end position="169"/>
    </location>
</feature>
<evidence type="ECO:0000256" key="3">
    <source>
        <dbReference type="ARBA" id="ARBA00022777"/>
    </source>
</evidence>
<dbReference type="GO" id="GO:0005524">
    <property type="term" value="F:ATP binding"/>
    <property type="evidence" value="ECO:0007669"/>
    <property type="project" value="UniProtKB-KW"/>
</dbReference>
<evidence type="ECO:0000256" key="4">
    <source>
        <dbReference type="ARBA" id="ARBA00022840"/>
    </source>
</evidence>
<keyword evidence="2" id="KW-0547">Nucleotide-binding</keyword>
<keyword evidence="3" id="KW-0418">Kinase</keyword>
<dbReference type="InterPro" id="IPR051681">
    <property type="entry name" value="Ser/Thr_Kinases-Pseudokinases"/>
</dbReference>
<protein>
    <recommendedName>
        <fullName evidence="6">Protein kinase domain-containing protein</fullName>
    </recommendedName>
</protein>
<dbReference type="OrthoDB" id="5985221at2759"/>
<evidence type="ECO:0000259" key="6">
    <source>
        <dbReference type="PROSITE" id="PS50011"/>
    </source>
</evidence>
<evidence type="ECO:0000256" key="5">
    <source>
        <dbReference type="SAM" id="MobiDB-lite"/>
    </source>
</evidence>
<gene>
    <name evidence="7" type="ORF">OSB1V03_LOCUS3489</name>
</gene>
<feature type="domain" description="Protein kinase" evidence="6">
    <location>
        <begin position="282"/>
        <end position="620"/>
    </location>
</feature>
<dbReference type="InterPro" id="IPR011009">
    <property type="entry name" value="Kinase-like_dom_sf"/>
</dbReference>
<keyword evidence="1" id="KW-0808">Transferase</keyword>
<dbReference type="GO" id="GO:0004674">
    <property type="term" value="F:protein serine/threonine kinase activity"/>
    <property type="evidence" value="ECO:0007669"/>
    <property type="project" value="TreeGrafter"/>
</dbReference>
<dbReference type="PROSITE" id="PS50011">
    <property type="entry name" value="PROTEIN_KINASE_DOM"/>
    <property type="match status" value="1"/>
</dbReference>
<evidence type="ECO:0000256" key="1">
    <source>
        <dbReference type="ARBA" id="ARBA00022679"/>
    </source>
</evidence>
<accession>A0A7R9KHM2</accession>
<feature type="non-terminal residue" evidence="7">
    <location>
        <position position="1"/>
    </location>
</feature>
<keyword evidence="4" id="KW-0067">ATP-binding</keyword>
<organism evidence="7">
    <name type="scientific">Medioppia subpectinata</name>
    <dbReference type="NCBI Taxonomy" id="1979941"/>
    <lineage>
        <taxon>Eukaryota</taxon>
        <taxon>Metazoa</taxon>
        <taxon>Ecdysozoa</taxon>
        <taxon>Arthropoda</taxon>
        <taxon>Chelicerata</taxon>
        <taxon>Arachnida</taxon>
        <taxon>Acari</taxon>
        <taxon>Acariformes</taxon>
        <taxon>Sarcoptiformes</taxon>
        <taxon>Oribatida</taxon>
        <taxon>Brachypylina</taxon>
        <taxon>Oppioidea</taxon>
        <taxon>Oppiidae</taxon>
        <taxon>Medioppia</taxon>
    </lineage>
</organism>
<evidence type="ECO:0000256" key="2">
    <source>
        <dbReference type="ARBA" id="ARBA00022741"/>
    </source>
</evidence>
<dbReference type="Gene3D" id="1.10.510.10">
    <property type="entry name" value="Transferase(Phosphotransferase) domain 1"/>
    <property type="match status" value="1"/>
</dbReference>
<dbReference type="InterPro" id="IPR000719">
    <property type="entry name" value="Prot_kinase_dom"/>
</dbReference>
<dbReference type="SMART" id="SM00220">
    <property type="entry name" value="S_TKc"/>
    <property type="match status" value="1"/>
</dbReference>
<dbReference type="Pfam" id="PF00069">
    <property type="entry name" value="Pkinase"/>
    <property type="match status" value="1"/>
</dbReference>
<name>A0A7R9KHM2_9ACAR</name>
<dbReference type="EMBL" id="CAJPIZ010001422">
    <property type="protein sequence ID" value="CAG2103458.1"/>
    <property type="molecule type" value="Genomic_DNA"/>
</dbReference>
<dbReference type="Proteomes" id="UP000759131">
    <property type="component" value="Unassembled WGS sequence"/>
</dbReference>
<sequence>MGGGMHPRRQRGSRLMALSQVSLTSVEQAHPRDGHLMDAPIEEVDRYPILAPIRTSGLPTGGLPATPAARHMRSIDEGEWQQWAQTQRADEWHFPTAAQSGEWDAPHTQYTPQATNMDDMYIGDLSRFPQTPYPSSGLSMSLFGESADSASSDELSPVASPTPSSVHSSHESYVMGAQQSQESPVMAQTVGQSSGLATGGAQFIPAIPLATPRDRLALNFRQMGAGEMPEGSISGTSAEIYVNSSGEELASDMEEDDQNMALNAKTQMDLQTLWDKGFEINFSQTGKLGSGVQGVAYRGVYNQRIYGLSTTEGSRLKGVVAGRGFAAKYVQFSQYADYSLRIDHEIEKQILKALKHPNCVSLKIAINLGKKRYIINNKDPNIKPIVSYDRMFLAMDLAESSLYDFGQAGRITQRLAIKFAQEMCAGMNYMHSQSILHLDPTYGNVLLFRDDQNAGDFVAKWSDFDTGVFRSLYQRWGIWIEDNEFEHYRRNDLERLARLINDMALFAPVLTQLAHQITNSADSLQQIVDNFDHYSTRSHGDKYLVRLDWVRYAEFTPNTTGDGSVGLIYPYLPGKTDPKRVRRWVRDTMSYLRDHWVSPNAGKLGIGLMSLYLLFDEKVD</sequence>
<proteinExistence type="predicted"/>
<dbReference type="SUPFAM" id="SSF56112">
    <property type="entry name" value="Protein kinase-like (PK-like)"/>
    <property type="match status" value="1"/>
</dbReference>
<keyword evidence="8" id="KW-1185">Reference proteome</keyword>
<reference evidence="7" key="1">
    <citation type="submission" date="2020-11" db="EMBL/GenBank/DDBJ databases">
        <authorList>
            <person name="Tran Van P."/>
        </authorList>
    </citation>
    <scope>NUCLEOTIDE SEQUENCE</scope>
</reference>
<dbReference type="Gene3D" id="3.40.50.720">
    <property type="entry name" value="NAD(P)-binding Rossmann-like Domain"/>
    <property type="match status" value="1"/>
</dbReference>
<dbReference type="EMBL" id="OC855997">
    <property type="protein sequence ID" value="CAD7623028.1"/>
    <property type="molecule type" value="Genomic_DNA"/>
</dbReference>
<evidence type="ECO:0000313" key="7">
    <source>
        <dbReference type="EMBL" id="CAD7623028.1"/>
    </source>
</evidence>